<reference evidence="4" key="2">
    <citation type="submission" date="2013-12" db="EMBL/GenBank/DDBJ databases">
        <title>Evolution of pathogenesis and genome organization in the Tremellales.</title>
        <authorList>
            <person name="Cuomo C."/>
            <person name="Litvintseva A."/>
            <person name="Heitman J."/>
            <person name="Chen Y."/>
            <person name="Sun S."/>
            <person name="Springer D."/>
            <person name="Dromer F."/>
            <person name="Young S."/>
            <person name="Zeng Q."/>
            <person name="Chapman S."/>
            <person name="Gujja S."/>
            <person name="Saif S."/>
            <person name="Birren B."/>
        </authorList>
    </citation>
    <scope>NUCLEOTIDE SEQUENCE [LARGE SCALE GENOMIC DNA]</scope>
    <source>
        <strain evidence="4">CBS 10435</strain>
    </source>
</reference>
<keyword evidence="4" id="KW-1185">Reference proteome</keyword>
<feature type="chain" id="PRO_5008628970" description="Ig-like domain-containing protein" evidence="2">
    <location>
        <begin position="21"/>
        <end position="216"/>
    </location>
</feature>
<dbReference type="AlphaFoldDB" id="A0A1B9IXD1"/>
<feature type="region of interest" description="Disordered" evidence="1">
    <location>
        <begin position="104"/>
        <end position="124"/>
    </location>
</feature>
<name>A0A1B9IXD1_9TREE</name>
<feature type="signal peptide" evidence="2">
    <location>
        <begin position="1"/>
        <end position="20"/>
    </location>
</feature>
<dbReference type="Proteomes" id="UP000092583">
    <property type="component" value="Unassembled WGS sequence"/>
</dbReference>
<evidence type="ECO:0000313" key="3">
    <source>
        <dbReference type="EMBL" id="OCF60190.1"/>
    </source>
</evidence>
<sequence>MLKSSLIALVTLLGPSSVQAQSSPKYLTSNTGVQWPLYIAEVSGSYSQAPSSDGSQTNADELYVVCNWQDPSNSGNYFGCRYDGAASTGSKFSSGRLWNGGGTYSSQSCPTIDSDKPRPSPGVSYRKRDVQASQFVCPTQQADAEDPVFLTYFDAMVRDGTLQYANEACPTQLCQAAQPYTRRRRGLPQPAYTRQTSRQQIVARRKKIAQRESARA</sequence>
<gene>
    <name evidence="3" type="ORF">L486_02870</name>
</gene>
<evidence type="ECO:0000313" key="4">
    <source>
        <dbReference type="Proteomes" id="UP000092583"/>
    </source>
</evidence>
<evidence type="ECO:0000256" key="2">
    <source>
        <dbReference type="SAM" id="SignalP"/>
    </source>
</evidence>
<evidence type="ECO:0000256" key="1">
    <source>
        <dbReference type="SAM" id="MobiDB-lite"/>
    </source>
</evidence>
<dbReference type="EMBL" id="KI669460">
    <property type="protein sequence ID" value="OCF60190.1"/>
    <property type="molecule type" value="Genomic_DNA"/>
</dbReference>
<proteinExistence type="predicted"/>
<evidence type="ECO:0008006" key="5">
    <source>
        <dbReference type="Google" id="ProtNLM"/>
    </source>
</evidence>
<accession>A0A1B9IXD1</accession>
<protein>
    <recommendedName>
        <fullName evidence="5">Ig-like domain-containing protein</fullName>
    </recommendedName>
</protein>
<reference evidence="3 4" key="1">
    <citation type="submission" date="2013-07" db="EMBL/GenBank/DDBJ databases">
        <title>The Genome Sequence of Kwoniella mangroviensis CBS10435.</title>
        <authorList>
            <consortium name="The Broad Institute Genome Sequencing Platform"/>
            <person name="Cuomo C."/>
            <person name="Litvintseva A."/>
            <person name="Chen Y."/>
            <person name="Heitman J."/>
            <person name="Sun S."/>
            <person name="Springer D."/>
            <person name="Dromer F."/>
            <person name="Young S.K."/>
            <person name="Zeng Q."/>
            <person name="Gargeya S."/>
            <person name="Fitzgerald M."/>
            <person name="Abouelleil A."/>
            <person name="Alvarado L."/>
            <person name="Berlin A.M."/>
            <person name="Chapman S.B."/>
            <person name="Dewar J."/>
            <person name="Goldberg J."/>
            <person name="Griggs A."/>
            <person name="Gujja S."/>
            <person name="Hansen M."/>
            <person name="Howarth C."/>
            <person name="Imamovic A."/>
            <person name="Larimer J."/>
            <person name="McCowan C."/>
            <person name="Murphy C."/>
            <person name="Pearson M."/>
            <person name="Priest M."/>
            <person name="Roberts A."/>
            <person name="Saif S."/>
            <person name="Shea T."/>
            <person name="Sykes S."/>
            <person name="Wortman J."/>
            <person name="Nusbaum C."/>
            <person name="Birren B."/>
        </authorList>
    </citation>
    <scope>NUCLEOTIDE SEQUENCE [LARGE SCALE GENOMIC DNA]</scope>
    <source>
        <strain evidence="3 4">CBS 10435</strain>
    </source>
</reference>
<dbReference type="OrthoDB" id="10449531at2759"/>
<organism evidence="3 4">
    <name type="scientific">Kwoniella mangroviensis CBS 10435</name>
    <dbReference type="NCBI Taxonomy" id="1331196"/>
    <lineage>
        <taxon>Eukaryota</taxon>
        <taxon>Fungi</taxon>
        <taxon>Dikarya</taxon>
        <taxon>Basidiomycota</taxon>
        <taxon>Agaricomycotina</taxon>
        <taxon>Tremellomycetes</taxon>
        <taxon>Tremellales</taxon>
        <taxon>Cryptococcaceae</taxon>
        <taxon>Kwoniella</taxon>
    </lineage>
</organism>
<keyword evidence="2" id="KW-0732">Signal</keyword>